<comment type="similarity">
    <text evidence="2 7">Belongs to the glycosyl hydrolase 2 family.</text>
</comment>
<dbReference type="InterPro" id="IPR013783">
    <property type="entry name" value="Ig-like_fold"/>
</dbReference>
<dbReference type="SUPFAM" id="SSF51445">
    <property type="entry name" value="(Trans)glycosidases"/>
    <property type="match status" value="1"/>
</dbReference>
<dbReference type="InterPro" id="IPR006103">
    <property type="entry name" value="Glyco_hydro_2_cat"/>
</dbReference>
<dbReference type="InterPro" id="IPR023230">
    <property type="entry name" value="Glyco_hydro_2_CS"/>
</dbReference>
<dbReference type="InterPro" id="IPR006101">
    <property type="entry name" value="Glyco_hydro_2"/>
</dbReference>
<keyword evidence="10" id="KW-1185">Reference proteome</keyword>
<dbReference type="SUPFAM" id="SSF49303">
    <property type="entry name" value="beta-Galactosidase/glucuronidase domain"/>
    <property type="match status" value="2"/>
</dbReference>
<dbReference type="PROSITE" id="PS00608">
    <property type="entry name" value="GLYCOSYL_HYDROL_F2_2"/>
    <property type="match status" value="1"/>
</dbReference>
<dbReference type="PRINTS" id="PR00132">
    <property type="entry name" value="GLHYDRLASE2"/>
</dbReference>
<dbReference type="Gene3D" id="2.60.40.10">
    <property type="entry name" value="Immunoglobulins"/>
    <property type="match status" value="2"/>
</dbReference>
<dbReference type="InterPro" id="IPR008979">
    <property type="entry name" value="Galactose-bd-like_sf"/>
</dbReference>
<dbReference type="Gene3D" id="2.60.120.260">
    <property type="entry name" value="Galactose-binding domain-like"/>
    <property type="match status" value="1"/>
</dbReference>
<comment type="caution">
    <text evidence="9">The sequence shown here is derived from an EMBL/GenBank/DDBJ whole genome shotgun (WGS) entry which is preliminary data.</text>
</comment>
<dbReference type="InterPro" id="IPR011013">
    <property type="entry name" value="Gal_mutarotase_sf_dom"/>
</dbReference>
<dbReference type="SMART" id="SM01038">
    <property type="entry name" value="Bgal_small_N"/>
    <property type="match status" value="1"/>
</dbReference>
<evidence type="ECO:0000256" key="1">
    <source>
        <dbReference type="ARBA" id="ARBA00001412"/>
    </source>
</evidence>
<evidence type="ECO:0000256" key="4">
    <source>
        <dbReference type="ARBA" id="ARBA00022801"/>
    </source>
</evidence>
<reference evidence="9 10" key="1">
    <citation type="submission" date="2013-08" db="EMBL/GenBank/DDBJ databases">
        <authorList>
            <person name="Weinstock G."/>
            <person name="Sodergren E."/>
            <person name="Wylie T."/>
            <person name="Fulton L."/>
            <person name="Fulton R."/>
            <person name="Fronick C."/>
            <person name="O'Laughlin M."/>
            <person name="Godfrey J."/>
            <person name="Miner T."/>
            <person name="Herter B."/>
            <person name="Appelbaum E."/>
            <person name="Cordes M."/>
            <person name="Lek S."/>
            <person name="Wollam A."/>
            <person name="Pepin K.H."/>
            <person name="Palsikar V.B."/>
            <person name="Mitreva M."/>
            <person name="Wilson R.K."/>
        </authorList>
    </citation>
    <scope>NUCLEOTIDE SEQUENCE [LARGE SCALE GENOMIC DNA]</scope>
    <source>
        <strain evidence="9 10">ATCC BAA-474</strain>
    </source>
</reference>
<dbReference type="Gene3D" id="2.70.98.10">
    <property type="match status" value="1"/>
</dbReference>
<dbReference type="Pfam" id="PF00703">
    <property type="entry name" value="Glyco_hydro_2"/>
    <property type="match status" value="1"/>
</dbReference>
<dbReference type="AlphaFoldDB" id="U7V8E6"/>
<keyword evidence="5 7" id="KW-0326">Glycosidase</keyword>
<dbReference type="GO" id="GO:0030246">
    <property type="term" value="F:carbohydrate binding"/>
    <property type="evidence" value="ECO:0007669"/>
    <property type="project" value="InterPro"/>
</dbReference>
<dbReference type="InterPro" id="IPR032312">
    <property type="entry name" value="LacZ_4"/>
</dbReference>
<dbReference type="InterPro" id="IPR006102">
    <property type="entry name" value="Ig-like_GH2"/>
</dbReference>
<evidence type="ECO:0000256" key="3">
    <source>
        <dbReference type="ARBA" id="ARBA00012756"/>
    </source>
</evidence>
<keyword evidence="4 7" id="KW-0378">Hydrolase</keyword>
<dbReference type="SUPFAM" id="SSF49785">
    <property type="entry name" value="Galactose-binding domain-like"/>
    <property type="match status" value="1"/>
</dbReference>
<dbReference type="EMBL" id="AXZF01000094">
    <property type="protein sequence ID" value="ERT67977.1"/>
    <property type="molecule type" value="Genomic_DNA"/>
</dbReference>
<dbReference type="InterPro" id="IPR014718">
    <property type="entry name" value="GH-type_carb-bd"/>
</dbReference>
<gene>
    <name evidence="9" type="ORF">HMPREF0202_02133</name>
</gene>
<dbReference type="InterPro" id="IPR023232">
    <property type="entry name" value="Glyco_hydro_2_AS"/>
</dbReference>
<evidence type="ECO:0000256" key="6">
    <source>
        <dbReference type="ARBA" id="ARBA00032230"/>
    </source>
</evidence>
<dbReference type="GO" id="GO:0005990">
    <property type="term" value="P:lactose catabolic process"/>
    <property type="evidence" value="ECO:0007669"/>
    <property type="project" value="TreeGrafter"/>
</dbReference>
<dbReference type="STRING" id="1319815.HMPREF0202_02133"/>
<dbReference type="PATRIC" id="fig|1319815.3.peg.2053"/>
<dbReference type="Gene3D" id="3.20.20.80">
    <property type="entry name" value="Glycosidases"/>
    <property type="match status" value="1"/>
</dbReference>
<dbReference type="Pfam" id="PF02929">
    <property type="entry name" value="Bgal_small_N"/>
    <property type="match status" value="1"/>
</dbReference>
<dbReference type="PANTHER" id="PTHR46323">
    <property type="entry name" value="BETA-GALACTOSIDASE"/>
    <property type="match status" value="1"/>
</dbReference>
<dbReference type="Proteomes" id="UP000017081">
    <property type="component" value="Unassembled WGS sequence"/>
</dbReference>
<dbReference type="GO" id="GO:0009341">
    <property type="term" value="C:beta-galactosidase complex"/>
    <property type="evidence" value="ECO:0007669"/>
    <property type="project" value="InterPro"/>
</dbReference>
<feature type="domain" description="Beta galactosidase small chain/" evidence="8">
    <location>
        <begin position="710"/>
        <end position="980"/>
    </location>
</feature>
<dbReference type="InterPro" id="IPR017853">
    <property type="entry name" value="GH"/>
</dbReference>
<evidence type="ECO:0000256" key="5">
    <source>
        <dbReference type="ARBA" id="ARBA00023295"/>
    </source>
</evidence>
<dbReference type="RefSeq" id="WP_023051665.1">
    <property type="nucleotide sequence ID" value="NZ_CP173062.2"/>
</dbReference>
<dbReference type="InterPro" id="IPR004199">
    <property type="entry name" value="B-gal_small/dom_5"/>
</dbReference>
<evidence type="ECO:0000256" key="2">
    <source>
        <dbReference type="ARBA" id="ARBA00007401"/>
    </source>
</evidence>
<evidence type="ECO:0000313" key="9">
    <source>
        <dbReference type="EMBL" id="ERT67977.1"/>
    </source>
</evidence>
<name>U7V8E6_9FUSO</name>
<dbReference type="PROSITE" id="PS00719">
    <property type="entry name" value="GLYCOSYL_HYDROL_F2_1"/>
    <property type="match status" value="1"/>
</dbReference>
<accession>U7V8E6</accession>
<evidence type="ECO:0000259" key="8">
    <source>
        <dbReference type="SMART" id="SM01038"/>
    </source>
</evidence>
<dbReference type="Pfam" id="PF02837">
    <property type="entry name" value="Glyco_hydro_2_N"/>
    <property type="match status" value="1"/>
</dbReference>
<dbReference type="GO" id="GO:0004565">
    <property type="term" value="F:beta-galactosidase activity"/>
    <property type="evidence" value="ECO:0007669"/>
    <property type="project" value="UniProtKB-EC"/>
</dbReference>
<organism evidence="9 10">
    <name type="scientific">Cetobacterium somerae ATCC BAA-474</name>
    <dbReference type="NCBI Taxonomy" id="1319815"/>
    <lineage>
        <taxon>Bacteria</taxon>
        <taxon>Fusobacteriati</taxon>
        <taxon>Fusobacteriota</taxon>
        <taxon>Fusobacteriia</taxon>
        <taxon>Fusobacteriales</taxon>
        <taxon>Fusobacteriaceae</taxon>
        <taxon>Cetobacterium</taxon>
    </lineage>
</organism>
<evidence type="ECO:0000256" key="7">
    <source>
        <dbReference type="RuleBase" id="RU361154"/>
    </source>
</evidence>
<proteinExistence type="inferred from homology"/>
<dbReference type="eggNOG" id="COG3250">
    <property type="taxonomic scope" value="Bacteria"/>
</dbReference>
<dbReference type="Pfam" id="PF02836">
    <property type="entry name" value="Glyco_hydro_2_C"/>
    <property type="match status" value="1"/>
</dbReference>
<dbReference type="InterPro" id="IPR036156">
    <property type="entry name" value="Beta-gal/glucu_dom_sf"/>
</dbReference>
<dbReference type="SUPFAM" id="SSF74650">
    <property type="entry name" value="Galactose mutarotase-like"/>
    <property type="match status" value="1"/>
</dbReference>
<evidence type="ECO:0000313" key="10">
    <source>
        <dbReference type="Proteomes" id="UP000017081"/>
    </source>
</evidence>
<dbReference type="PANTHER" id="PTHR46323:SF2">
    <property type="entry name" value="BETA-GALACTOSIDASE"/>
    <property type="match status" value="1"/>
</dbReference>
<protein>
    <recommendedName>
        <fullName evidence="3 7">Beta-galactosidase</fullName>
        <ecNumber evidence="3 7">3.2.1.23</ecNumber>
    </recommendedName>
    <alternativeName>
        <fullName evidence="6 7">Lactase</fullName>
    </alternativeName>
</protein>
<dbReference type="InterPro" id="IPR006104">
    <property type="entry name" value="Glyco_hydro_2_N"/>
</dbReference>
<dbReference type="Pfam" id="PF16353">
    <property type="entry name" value="LacZ_4"/>
    <property type="match status" value="1"/>
</dbReference>
<dbReference type="HOGENOM" id="CLU_002346_0_2_0"/>
<comment type="catalytic activity">
    <reaction evidence="1 7">
        <text>Hydrolysis of terminal non-reducing beta-D-galactose residues in beta-D-galactosides.</text>
        <dbReference type="EC" id="3.2.1.23"/>
    </reaction>
</comment>
<dbReference type="InterPro" id="IPR050347">
    <property type="entry name" value="Bact_Beta-galactosidase"/>
</dbReference>
<sequence>MDNLHNPRVFKINRLSAHSNHKYEGLNIEWKKCLNGIWDFSYCNTPNWAKIQVPGHMELQGYGEPQYVNTMYPWDGRENLEPGEVPKEFNPFGIYKRNIDIPKDWKNRPVYISFQGVESSLELYCNGEFVGYSEDSFTPSEFELTKYLKNENNEITVKVYKWCSGSWLEDQDFWRLSGIFRDVYLYSIPDVHVKDMFITSELVNNFKKATLKNILKIQSYKEAIVDIEMELIDKAEVIFKVEEKNIKIEKELKLELNKKVENPKLWSAEKPNLYVVKVLIKDTKTGDIIEECWQKFGFRKFEISDKIMKINGERIVFKGVNRHEFNCYKGRAVTEEDMIWDIKFLKANNFNAVRTSHYPNQTRWYELCDEYGLYVIDEVNLETHGTWQILGQPCPEKVIPNNNPEWLENIIDRAKSMFERDKNYPSVVIWSCGNESFGGENLFKMSEFLRSLDNTRVIHYEGIFWDRRYDKTSDMESRMYAKVYEIEKYLQETPEKPFVLCEYSHAMGNSNGGLHKYTELERKYPMYQGGFIWDYIDQSLMKKDSFGKEYLAFGGDFGDRPTDYNFCVNGIVYGDRKPSPKVQEIKQLFSDYKINVEEKSFTIINESLFTNCSEYDTKIKLFKNGIKIYEESLECNVKPLSEKSFKLNLPKVKEHGEYTIEVSLNLKEDRFYALKGHEICFGQKIYKIEKKVKEKLEGKPTFINGGFNLGIKTKKMELIFSKAYGGLISLKFGGKEFVDGVVMPNFWRASTDNDRGNKMPFRYAQWKLASMYAKMVDVKALERENSVEIRAKYELPTNPSSVCEIIYEGFVNGKLKISMEYNGVKGLPEMPLFGMSYKVPKEFSEIKWYGMGPEENYIDRVHGAKLGIFETDVNKNMSEYVIPQECGNRIGTRWAEITNKMGVGIKVSSEETFEFSALPYTVNEIESAYHHYELPKSHCTALNINKIQMGVGGDDSWGAPTHDEYLIPSDKKYLFSYIIESNM</sequence>
<dbReference type="EC" id="3.2.1.23" evidence="3 7"/>